<protein>
    <recommendedName>
        <fullName evidence="3">Aminoglycoside phosphotransferase</fullName>
    </recommendedName>
</protein>
<gene>
    <name evidence="1" type="ORF">AB0A88_33165</name>
</gene>
<evidence type="ECO:0000313" key="2">
    <source>
        <dbReference type="Proteomes" id="UP001551329"/>
    </source>
</evidence>
<reference evidence="1 2" key="1">
    <citation type="submission" date="2024-06" db="EMBL/GenBank/DDBJ databases">
        <title>The Natural Products Discovery Center: Release of the First 8490 Sequenced Strains for Exploring Actinobacteria Biosynthetic Diversity.</title>
        <authorList>
            <person name="Kalkreuter E."/>
            <person name="Kautsar S.A."/>
            <person name="Yang D."/>
            <person name="Bader C.D."/>
            <person name="Teijaro C.N."/>
            <person name="Fluegel L."/>
            <person name="Davis C.M."/>
            <person name="Simpson J.R."/>
            <person name="Lauterbach L."/>
            <person name="Steele A.D."/>
            <person name="Gui C."/>
            <person name="Meng S."/>
            <person name="Li G."/>
            <person name="Viehrig K."/>
            <person name="Ye F."/>
            <person name="Su P."/>
            <person name="Kiefer A.F."/>
            <person name="Nichols A."/>
            <person name="Cepeda A.J."/>
            <person name="Yan W."/>
            <person name="Fan B."/>
            <person name="Jiang Y."/>
            <person name="Adhikari A."/>
            <person name="Zheng C.-J."/>
            <person name="Schuster L."/>
            <person name="Cowan T.M."/>
            <person name="Smanski M.J."/>
            <person name="Chevrette M.G."/>
            <person name="De Carvalho L.P.S."/>
            <person name="Shen B."/>
        </authorList>
    </citation>
    <scope>NUCLEOTIDE SEQUENCE [LARGE SCALE GENOMIC DNA]</scope>
    <source>
        <strain evidence="1 2">NPDC045974</strain>
    </source>
</reference>
<comment type="caution">
    <text evidence="1">The sequence shown here is derived from an EMBL/GenBank/DDBJ whole genome shotgun (WGS) entry which is preliminary data.</text>
</comment>
<dbReference type="EMBL" id="JBEZAE010000032">
    <property type="protein sequence ID" value="MEU7074950.1"/>
    <property type="molecule type" value="Genomic_DNA"/>
</dbReference>
<name>A0ABV3CJJ7_9ACTN</name>
<evidence type="ECO:0000313" key="1">
    <source>
        <dbReference type="EMBL" id="MEU7074950.1"/>
    </source>
</evidence>
<accession>A0ABV3CJJ7</accession>
<proteinExistence type="predicted"/>
<dbReference type="Proteomes" id="UP001551329">
    <property type="component" value="Unassembled WGS sequence"/>
</dbReference>
<dbReference type="RefSeq" id="WP_358477401.1">
    <property type="nucleotide sequence ID" value="NZ_JBEZAE010000032.1"/>
</dbReference>
<sequence length="219" mass="23544">MTTPWRRATEDDPLDGLRAALTSDGAGCGYEPPGGYGDRCWLLHPIHEGPVRLRWDQVLAREGRRLGDWPGTPSYLVFEGVAGTDDLEGPDPAELDRATLARLVDRLARHTPHGADALIGAAQAPVAALVGDTGLVAWRGRLGDALAHHDTKPDPWFPATWWAADGSWLVLSDFGLSATEVFGSRALIEGLLADPELDAVRHPSIAESLGCWTRPGSHP</sequence>
<organism evidence="1 2">
    <name type="scientific">Streptomyces narbonensis</name>
    <dbReference type="NCBI Taxonomy" id="67333"/>
    <lineage>
        <taxon>Bacteria</taxon>
        <taxon>Bacillati</taxon>
        <taxon>Actinomycetota</taxon>
        <taxon>Actinomycetes</taxon>
        <taxon>Kitasatosporales</taxon>
        <taxon>Streptomycetaceae</taxon>
        <taxon>Streptomyces</taxon>
    </lineage>
</organism>
<keyword evidence="2" id="KW-1185">Reference proteome</keyword>
<evidence type="ECO:0008006" key="3">
    <source>
        <dbReference type="Google" id="ProtNLM"/>
    </source>
</evidence>